<reference evidence="12" key="1">
    <citation type="submission" date="2013-08" db="EMBL/GenBank/DDBJ databases">
        <authorList>
            <person name="Mendez C."/>
            <person name="Richter M."/>
            <person name="Ferrer M."/>
            <person name="Sanchez J."/>
        </authorList>
    </citation>
    <scope>NUCLEOTIDE SEQUENCE</scope>
</reference>
<sequence>MTSFTESVVEDATLAWLQALGYAVLHGPDIAAGEPASERSDPSYGDVVLEGRLREALVRLNPDLPSEALEEAYRRLTRTDAPSLLERNRAVLRMLVDGVTVEYRGKDGSIMG</sequence>
<dbReference type="InterPro" id="IPR007409">
    <property type="entry name" value="Restrct_endonuc_type1_HsdR_N"/>
</dbReference>
<dbReference type="GO" id="GO:0005524">
    <property type="term" value="F:ATP binding"/>
    <property type="evidence" value="ECO:0007669"/>
    <property type="project" value="UniProtKB-KW"/>
</dbReference>
<evidence type="ECO:0000256" key="10">
    <source>
        <dbReference type="ARBA" id="ARBA00023125"/>
    </source>
</evidence>
<dbReference type="GO" id="GO:0003677">
    <property type="term" value="F:DNA binding"/>
    <property type="evidence" value="ECO:0007669"/>
    <property type="project" value="UniProtKB-KW"/>
</dbReference>
<evidence type="ECO:0000256" key="2">
    <source>
        <dbReference type="ARBA" id="ARBA00008598"/>
    </source>
</evidence>
<accession>T1BZJ0</accession>
<dbReference type="InterPro" id="IPR051268">
    <property type="entry name" value="Type-I_R_enzyme_R_subunit"/>
</dbReference>
<dbReference type="GO" id="GO:0009035">
    <property type="term" value="F:type I site-specific deoxyribonuclease activity"/>
    <property type="evidence" value="ECO:0007669"/>
    <property type="project" value="UniProtKB-EC"/>
</dbReference>
<name>T1BZJ0_9ZZZZ</name>
<comment type="caution">
    <text evidence="12">The sequence shown here is derived from an EMBL/GenBank/DDBJ whole genome shotgun (WGS) entry which is preliminary data.</text>
</comment>
<evidence type="ECO:0000256" key="3">
    <source>
        <dbReference type="ARBA" id="ARBA00012654"/>
    </source>
</evidence>
<evidence type="ECO:0000256" key="1">
    <source>
        <dbReference type="ARBA" id="ARBA00000851"/>
    </source>
</evidence>
<dbReference type="PANTHER" id="PTHR30195:SF15">
    <property type="entry name" value="TYPE I RESTRICTION ENZYME HINDI ENDONUCLEASE SUBUNIT"/>
    <property type="match status" value="1"/>
</dbReference>
<feature type="non-terminal residue" evidence="12">
    <location>
        <position position="112"/>
    </location>
</feature>
<keyword evidence="10" id="KW-0238">DNA-binding</keyword>
<evidence type="ECO:0000259" key="11">
    <source>
        <dbReference type="Pfam" id="PF04313"/>
    </source>
</evidence>
<dbReference type="PANTHER" id="PTHR30195">
    <property type="entry name" value="TYPE I SITE-SPECIFIC DEOXYRIBONUCLEASE PROTEIN SUBUNIT M AND R"/>
    <property type="match status" value="1"/>
</dbReference>
<organism evidence="12">
    <name type="scientific">mine drainage metagenome</name>
    <dbReference type="NCBI Taxonomy" id="410659"/>
    <lineage>
        <taxon>unclassified sequences</taxon>
        <taxon>metagenomes</taxon>
        <taxon>ecological metagenomes</taxon>
    </lineage>
</organism>
<dbReference type="AlphaFoldDB" id="T1BZJ0"/>
<evidence type="ECO:0000313" key="12">
    <source>
        <dbReference type="EMBL" id="EQD75127.1"/>
    </source>
</evidence>
<reference evidence="12" key="2">
    <citation type="journal article" date="2014" name="ISME J.">
        <title>Microbial stratification in low pH oxic and suboxic macroscopic growths along an acid mine drainage.</title>
        <authorList>
            <person name="Mendez-Garcia C."/>
            <person name="Mesa V."/>
            <person name="Sprenger R.R."/>
            <person name="Richter M."/>
            <person name="Diez M.S."/>
            <person name="Solano J."/>
            <person name="Bargiela R."/>
            <person name="Golyshina O.V."/>
            <person name="Manteca A."/>
            <person name="Ramos J.L."/>
            <person name="Gallego J.R."/>
            <person name="Llorente I."/>
            <person name="Martins Dos Santos V.A."/>
            <person name="Jensen O.N."/>
            <person name="Pelaez A.I."/>
            <person name="Sanchez J."/>
            <person name="Ferrer M."/>
        </authorList>
    </citation>
    <scope>NUCLEOTIDE SEQUENCE</scope>
</reference>
<evidence type="ECO:0000256" key="8">
    <source>
        <dbReference type="ARBA" id="ARBA00022801"/>
    </source>
</evidence>
<dbReference type="GO" id="GO:0009307">
    <property type="term" value="P:DNA restriction-modification system"/>
    <property type="evidence" value="ECO:0007669"/>
    <property type="project" value="UniProtKB-KW"/>
</dbReference>
<keyword evidence="5" id="KW-0547">Nucleotide-binding</keyword>
<proteinExistence type="inferred from homology"/>
<keyword evidence="4" id="KW-0540">Nuclease</keyword>
<comment type="similarity">
    <text evidence="2">Belongs to the HsdR family.</text>
</comment>
<comment type="catalytic activity">
    <reaction evidence="1">
        <text>Endonucleolytic cleavage of DNA to give random double-stranded fragments with terminal 5'-phosphates, ATP is simultaneously hydrolyzed.</text>
        <dbReference type="EC" id="3.1.21.3"/>
    </reaction>
</comment>
<evidence type="ECO:0000256" key="7">
    <source>
        <dbReference type="ARBA" id="ARBA00022759"/>
    </source>
</evidence>
<dbReference type="EMBL" id="AUZY01001354">
    <property type="protein sequence ID" value="EQD75127.1"/>
    <property type="molecule type" value="Genomic_DNA"/>
</dbReference>
<evidence type="ECO:0000256" key="9">
    <source>
        <dbReference type="ARBA" id="ARBA00022840"/>
    </source>
</evidence>
<keyword evidence="7 12" id="KW-0255">Endonuclease</keyword>
<dbReference type="Pfam" id="PF04313">
    <property type="entry name" value="HSDR_N"/>
    <property type="match status" value="1"/>
</dbReference>
<keyword evidence="6" id="KW-0680">Restriction system</keyword>
<evidence type="ECO:0000256" key="6">
    <source>
        <dbReference type="ARBA" id="ARBA00022747"/>
    </source>
</evidence>
<evidence type="ECO:0000256" key="4">
    <source>
        <dbReference type="ARBA" id="ARBA00022722"/>
    </source>
</evidence>
<evidence type="ECO:0000256" key="5">
    <source>
        <dbReference type="ARBA" id="ARBA00022741"/>
    </source>
</evidence>
<keyword evidence="9" id="KW-0067">ATP-binding</keyword>
<feature type="domain" description="Restriction endonuclease type I HsdR N-terminal" evidence="11">
    <location>
        <begin position="4"/>
        <end position="108"/>
    </location>
</feature>
<protein>
    <recommendedName>
        <fullName evidence="3">type I site-specific deoxyribonuclease</fullName>
        <ecNumber evidence="3">3.1.21.3</ecNumber>
    </recommendedName>
</protein>
<keyword evidence="8 12" id="KW-0378">Hydrolase</keyword>
<gene>
    <name evidence="12" type="ORF">B1B_02296</name>
</gene>
<dbReference type="EC" id="3.1.21.3" evidence="3"/>